<protein>
    <submittedName>
        <fullName evidence="2">Uncharacterized protein</fullName>
    </submittedName>
</protein>
<dbReference type="AlphaFoldDB" id="A0A6M3JY28"/>
<name>A0A6M3JY28_9ZZZZ</name>
<dbReference type="EMBL" id="MT142122">
    <property type="protein sequence ID" value="QJA74804.1"/>
    <property type="molecule type" value="Genomic_DNA"/>
</dbReference>
<dbReference type="EMBL" id="MT141167">
    <property type="protein sequence ID" value="QJA55589.1"/>
    <property type="molecule type" value="Genomic_DNA"/>
</dbReference>
<proteinExistence type="predicted"/>
<sequence length="65" mass="8085">MFKENWGMYTKLSFLTRGERRYKAISKRVQRLEKALQFRDELEIRVQVANLSYLFRRWELELKKS</sequence>
<organism evidence="2">
    <name type="scientific">viral metagenome</name>
    <dbReference type="NCBI Taxonomy" id="1070528"/>
    <lineage>
        <taxon>unclassified sequences</taxon>
        <taxon>metagenomes</taxon>
        <taxon>organismal metagenomes</taxon>
    </lineage>
</organism>
<gene>
    <name evidence="2" type="ORF">MM415A01924_0002</name>
    <name evidence="1" type="ORF">MM415B02032_0022</name>
</gene>
<reference evidence="2" key="1">
    <citation type="submission" date="2020-03" db="EMBL/GenBank/DDBJ databases">
        <title>The deep terrestrial virosphere.</title>
        <authorList>
            <person name="Holmfeldt K."/>
            <person name="Nilsson E."/>
            <person name="Simone D."/>
            <person name="Lopez-Fernandez M."/>
            <person name="Wu X."/>
            <person name="de Brujin I."/>
            <person name="Lundin D."/>
            <person name="Andersson A."/>
            <person name="Bertilsson S."/>
            <person name="Dopson M."/>
        </authorList>
    </citation>
    <scope>NUCLEOTIDE SEQUENCE</scope>
    <source>
        <strain evidence="2">MM415A01924</strain>
        <strain evidence="1">MM415B02032</strain>
    </source>
</reference>
<evidence type="ECO:0000313" key="2">
    <source>
        <dbReference type="EMBL" id="QJA74804.1"/>
    </source>
</evidence>
<accession>A0A6M3JY28</accession>
<evidence type="ECO:0000313" key="1">
    <source>
        <dbReference type="EMBL" id="QJA55589.1"/>
    </source>
</evidence>